<dbReference type="EMBL" id="LGRX02017854">
    <property type="protein sequence ID" value="KAK3260317.1"/>
    <property type="molecule type" value="Genomic_DNA"/>
</dbReference>
<keyword evidence="2" id="KW-1185">Reference proteome</keyword>
<proteinExistence type="predicted"/>
<accession>A0AAE0FI97</accession>
<evidence type="ECO:0000313" key="2">
    <source>
        <dbReference type="Proteomes" id="UP001190700"/>
    </source>
</evidence>
<sequence length="198" mass="22314">MTEAIAGGCYAKRSLVSYASFAGVPDSCKTSEAERLVARRIITAKPENRLVLPMARTVCPLLKYAELHGKRNKLCFQLHRNACVLPSRLGRLCAHGDYAPFGDKLPFKPCSKRVLRGEQLPFIFVLMPTLGKDGHYLRGGERRLIDPERIVDPPSAMLKVYYKTESTHPSPDDEVRPWHRMFCFVISKGSLHDVCENV</sequence>
<protein>
    <submittedName>
        <fullName evidence="1">Uncharacterized protein</fullName>
    </submittedName>
</protein>
<name>A0AAE0FI97_9CHLO</name>
<comment type="caution">
    <text evidence="1">The sequence shown here is derived from an EMBL/GenBank/DDBJ whole genome shotgun (WGS) entry which is preliminary data.</text>
</comment>
<gene>
    <name evidence="1" type="ORF">CYMTET_30716</name>
</gene>
<reference evidence="1 2" key="1">
    <citation type="journal article" date="2015" name="Genome Biol. Evol.">
        <title>Comparative Genomics of a Bacterivorous Green Alga Reveals Evolutionary Causalities and Consequences of Phago-Mixotrophic Mode of Nutrition.</title>
        <authorList>
            <person name="Burns J.A."/>
            <person name="Paasch A."/>
            <person name="Narechania A."/>
            <person name="Kim E."/>
        </authorList>
    </citation>
    <scope>NUCLEOTIDE SEQUENCE [LARGE SCALE GENOMIC DNA]</scope>
    <source>
        <strain evidence="1 2">PLY_AMNH</strain>
    </source>
</reference>
<organism evidence="1 2">
    <name type="scientific">Cymbomonas tetramitiformis</name>
    <dbReference type="NCBI Taxonomy" id="36881"/>
    <lineage>
        <taxon>Eukaryota</taxon>
        <taxon>Viridiplantae</taxon>
        <taxon>Chlorophyta</taxon>
        <taxon>Pyramimonadophyceae</taxon>
        <taxon>Pyramimonadales</taxon>
        <taxon>Pyramimonadaceae</taxon>
        <taxon>Cymbomonas</taxon>
    </lineage>
</organism>
<dbReference type="AlphaFoldDB" id="A0AAE0FI97"/>
<dbReference type="Proteomes" id="UP001190700">
    <property type="component" value="Unassembled WGS sequence"/>
</dbReference>
<evidence type="ECO:0000313" key="1">
    <source>
        <dbReference type="EMBL" id="KAK3260317.1"/>
    </source>
</evidence>